<organism evidence="1 2">
    <name type="scientific">Cellulomonas soli</name>
    <dbReference type="NCBI Taxonomy" id="931535"/>
    <lineage>
        <taxon>Bacteria</taxon>
        <taxon>Bacillati</taxon>
        <taxon>Actinomycetota</taxon>
        <taxon>Actinomycetes</taxon>
        <taxon>Micrococcales</taxon>
        <taxon>Cellulomonadaceae</taxon>
        <taxon>Cellulomonas</taxon>
    </lineage>
</organism>
<proteinExistence type="predicted"/>
<dbReference type="EMBL" id="BKAL01000007">
    <property type="protein sequence ID" value="GEP69363.1"/>
    <property type="molecule type" value="Genomic_DNA"/>
</dbReference>
<name>A0A512PDT8_9CELL</name>
<dbReference type="AlphaFoldDB" id="A0A512PDT8"/>
<evidence type="ECO:0000313" key="1">
    <source>
        <dbReference type="EMBL" id="GEP69363.1"/>
    </source>
</evidence>
<comment type="caution">
    <text evidence="1">The sequence shown here is derived from an EMBL/GenBank/DDBJ whole genome shotgun (WGS) entry which is preliminary data.</text>
</comment>
<keyword evidence="2" id="KW-1185">Reference proteome</keyword>
<dbReference type="Proteomes" id="UP000321798">
    <property type="component" value="Unassembled WGS sequence"/>
</dbReference>
<sequence length="169" mass="18242">MIDGQRPRECDAFDLPDVILGRNDEELYGALGRVACLAAVLEDQLRTLLQALHGVDASAYSRKPAGQLVAALRAGAEGLSCAAAERDLLRTYLDGAAAALVRRNDLLHSLWPAQPDGSAFRHRLDPDGIRVTVRTSVSDVREVLRSLVGLVMGWPRLYAIVGASARATR</sequence>
<reference evidence="1 2" key="1">
    <citation type="submission" date="2019-07" db="EMBL/GenBank/DDBJ databases">
        <title>Whole genome shotgun sequence of Cellulomonas soli NBRC 109434.</title>
        <authorList>
            <person name="Hosoyama A."/>
            <person name="Uohara A."/>
            <person name="Ohji S."/>
            <person name="Ichikawa N."/>
        </authorList>
    </citation>
    <scope>NUCLEOTIDE SEQUENCE [LARGE SCALE GENOMIC DNA]</scope>
    <source>
        <strain evidence="1 2">NBRC 109434</strain>
    </source>
</reference>
<accession>A0A512PDT8</accession>
<dbReference type="OrthoDB" id="5149541at2"/>
<protein>
    <submittedName>
        <fullName evidence="1">Uncharacterized protein</fullName>
    </submittedName>
</protein>
<gene>
    <name evidence="1" type="ORF">CSO01_20780</name>
</gene>
<dbReference type="RefSeq" id="WP_146953128.1">
    <property type="nucleotide sequence ID" value="NZ_BAABBJ010000007.1"/>
</dbReference>
<evidence type="ECO:0000313" key="2">
    <source>
        <dbReference type="Proteomes" id="UP000321798"/>
    </source>
</evidence>